<dbReference type="Proteomes" id="UP000250369">
    <property type="component" value="Unassembled WGS sequence"/>
</dbReference>
<accession>A0A329MJ51</accession>
<dbReference type="InterPro" id="IPR014729">
    <property type="entry name" value="Rossmann-like_a/b/a_fold"/>
</dbReference>
<dbReference type="SUPFAM" id="SSF52402">
    <property type="entry name" value="Adenine nucleotide alpha hydrolases-like"/>
    <property type="match status" value="1"/>
</dbReference>
<proteinExistence type="inferred from homology"/>
<dbReference type="OrthoDB" id="9777884at2"/>
<dbReference type="InterPro" id="IPR006015">
    <property type="entry name" value="Universal_stress_UspA"/>
</dbReference>
<dbReference type="CDD" id="cd00293">
    <property type="entry name" value="USP-like"/>
    <property type="match status" value="1"/>
</dbReference>
<evidence type="ECO:0000313" key="3">
    <source>
        <dbReference type="EMBL" id="RAV19845.1"/>
    </source>
</evidence>
<keyword evidence="4" id="KW-1185">Reference proteome</keyword>
<dbReference type="PANTHER" id="PTHR46268:SF6">
    <property type="entry name" value="UNIVERSAL STRESS PROTEIN UP12"/>
    <property type="match status" value="1"/>
</dbReference>
<evidence type="ECO:0000259" key="2">
    <source>
        <dbReference type="Pfam" id="PF00582"/>
    </source>
</evidence>
<feature type="domain" description="UspA" evidence="2">
    <location>
        <begin position="3"/>
        <end position="147"/>
    </location>
</feature>
<dbReference type="PRINTS" id="PR01438">
    <property type="entry name" value="UNVRSLSTRESS"/>
</dbReference>
<dbReference type="EMBL" id="QMFB01000010">
    <property type="protein sequence ID" value="RAV19845.1"/>
    <property type="molecule type" value="Genomic_DNA"/>
</dbReference>
<name>A0A329MJ51_9BACL</name>
<gene>
    <name evidence="3" type="ORF">DQG23_18120</name>
</gene>
<evidence type="ECO:0000313" key="4">
    <source>
        <dbReference type="Proteomes" id="UP000250369"/>
    </source>
</evidence>
<protein>
    <submittedName>
        <fullName evidence="3">Universal stress protein</fullName>
    </submittedName>
</protein>
<dbReference type="PANTHER" id="PTHR46268">
    <property type="entry name" value="STRESS RESPONSE PROTEIN NHAX"/>
    <property type="match status" value="1"/>
</dbReference>
<organism evidence="3 4">
    <name type="scientific">Paenibacillus contaminans</name>
    <dbReference type="NCBI Taxonomy" id="450362"/>
    <lineage>
        <taxon>Bacteria</taxon>
        <taxon>Bacillati</taxon>
        <taxon>Bacillota</taxon>
        <taxon>Bacilli</taxon>
        <taxon>Bacillales</taxon>
        <taxon>Paenibacillaceae</taxon>
        <taxon>Paenibacillus</taxon>
    </lineage>
</organism>
<dbReference type="InterPro" id="IPR006016">
    <property type="entry name" value="UspA"/>
</dbReference>
<evidence type="ECO:0000256" key="1">
    <source>
        <dbReference type="ARBA" id="ARBA00008791"/>
    </source>
</evidence>
<dbReference type="Pfam" id="PF00582">
    <property type="entry name" value="Usp"/>
    <property type="match status" value="1"/>
</dbReference>
<reference evidence="3 4" key="1">
    <citation type="journal article" date="2009" name="Int. J. Syst. Evol. Microbiol.">
        <title>Paenibacillus contaminans sp. nov., isolated from a contaminated laboratory plate.</title>
        <authorList>
            <person name="Chou J.H."/>
            <person name="Lee J.H."/>
            <person name="Lin M.C."/>
            <person name="Chang P.S."/>
            <person name="Arun A.B."/>
            <person name="Young C.C."/>
            <person name="Chen W.M."/>
        </authorList>
    </citation>
    <scope>NUCLEOTIDE SEQUENCE [LARGE SCALE GENOMIC DNA]</scope>
    <source>
        <strain evidence="3 4">CKOBP-6</strain>
    </source>
</reference>
<dbReference type="Gene3D" id="3.40.50.620">
    <property type="entry name" value="HUPs"/>
    <property type="match status" value="1"/>
</dbReference>
<comment type="similarity">
    <text evidence="1">Belongs to the universal stress protein A family.</text>
</comment>
<comment type="caution">
    <text evidence="3">The sequence shown here is derived from an EMBL/GenBank/DDBJ whole genome shotgun (WGS) entry which is preliminary data.</text>
</comment>
<sequence>MLFSKIIVAYDGSALSKKALKKALHFMEESAAGMRPVKLEIIHVPFAPSFIFGETLVATTGAATRNMLDHAQTILDEARQFVPPHANVKYVLRQGPPAKTILEHAEECEADLIVMGSRGLGGIREFILGSVSHNVVQQAKIPVLIVK</sequence>
<dbReference type="RefSeq" id="WP_113032275.1">
    <property type="nucleotide sequence ID" value="NZ_QMFB01000010.1"/>
</dbReference>
<dbReference type="AlphaFoldDB" id="A0A329MJ51"/>